<organism evidence="1">
    <name type="scientific">Arundo donax</name>
    <name type="common">Giant reed</name>
    <name type="synonym">Donax arundinaceus</name>
    <dbReference type="NCBI Taxonomy" id="35708"/>
    <lineage>
        <taxon>Eukaryota</taxon>
        <taxon>Viridiplantae</taxon>
        <taxon>Streptophyta</taxon>
        <taxon>Embryophyta</taxon>
        <taxon>Tracheophyta</taxon>
        <taxon>Spermatophyta</taxon>
        <taxon>Magnoliopsida</taxon>
        <taxon>Liliopsida</taxon>
        <taxon>Poales</taxon>
        <taxon>Poaceae</taxon>
        <taxon>PACMAD clade</taxon>
        <taxon>Arundinoideae</taxon>
        <taxon>Arundineae</taxon>
        <taxon>Arundo</taxon>
    </lineage>
</organism>
<accession>A0A0A8Y193</accession>
<proteinExistence type="predicted"/>
<reference evidence="1" key="2">
    <citation type="journal article" date="2015" name="Data Brief">
        <title>Shoot transcriptome of the giant reed, Arundo donax.</title>
        <authorList>
            <person name="Barrero R.A."/>
            <person name="Guerrero F.D."/>
            <person name="Moolhuijzen P."/>
            <person name="Goolsby J.A."/>
            <person name="Tidwell J."/>
            <person name="Bellgard S.E."/>
            <person name="Bellgard M.I."/>
        </authorList>
    </citation>
    <scope>NUCLEOTIDE SEQUENCE</scope>
    <source>
        <tissue evidence="1">Shoot tissue taken approximately 20 cm above the soil surface</tissue>
    </source>
</reference>
<dbReference type="EMBL" id="GBRH01278069">
    <property type="protein sequence ID" value="JAD19826.1"/>
    <property type="molecule type" value="Transcribed_RNA"/>
</dbReference>
<name>A0A0A8Y193_ARUDO</name>
<evidence type="ECO:0000313" key="1">
    <source>
        <dbReference type="EMBL" id="JAD19826.1"/>
    </source>
</evidence>
<sequence>MTAQEPANRENTH</sequence>
<reference evidence="1" key="1">
    <citation type="submission" date="2014-09" db="EMBL/GenBank/DDBJ databases">
        <authorList>
            <person name="Magalhaes I.L.F."/>
            <person name="Oliveira U."/>
            <person name="Santos F.R."/>
            <person name="Vidigal T.H.D.A."/>
            <person name="Brescovit A.D."/>
            <person name="Santos A.J."/>
        </authorList>
    </citation>
    <scope>NUCLEOTIDE SEQUENCE</scope>
    <source>
        <tissue evidence="1">Shoot tissue taken approximately 20 cm above the soil surface</tissue>
    </source>
</reference>
<protein>
    <submittedName>
        <fullName evidence="1">Uncharacterized protein</fullName>
    </submittedName>
</protein>